<sequence>MPTNTKQLTALITGANNGIGLELTRKLLSEGWQVIALVRSDFTADDQSIQEARTRRQLRVYRADLTDFTSLKPAIEQIKGAEEYIDVLFNNAGGSAPALAYSPQGREIQFELHTLVPYVMYMELKELLQRGTSKTVVNTSTSAFKYVKEFDPVLLERPASFRRLFGSYAATKLALSLWTRAIAPQAAAEGIRILSADPGGNNTLRKGKDSGLPFYVKPMMKLLFPPPSKGASLLYHAAASQAAPGSFLVKGKERELKFIAHANQVLERMQALYRAEFKDDNRIKPAR</sequence>
<dbReference type="PANTHER" id="PTHR24320">
    <property type="entry name" value="RETINOL DEHYDROGENASE"/>
    <property type="match status" value="1"/>
</dbReference>
<dbReference type="Proteomes" id="UP000249890">
    <property type="component" value="Chromosome"/>
</dbReference>
<keyword evidence="2" id="KW-0560">Oxidoreductase</keyword>
<proteinExistence type="inferred from homology"/>
<accession>A0A2Z2KBT3</accession>
<dbReference type="InterPro" id="IPR002347">
    <property type="entry name" value="SDR_fam"/>
</dbReference>
<organism evidence="3 4">
    <name type="scientific">Paenibacillus donghaensis</name>
    <dbReference type="NCBI Taxonomy" id="414771"/>
    <lineage>
        <taxon>Bacteria</taxon>
        <taxon>Bacillati</taxon>
        <taxon>Bacillota</taxon>
        <taxon>Bacilli</taxon>
        <taxon>Bacillales</taxon>
        <taxon>Paenibacillaceae</taxon>
        <taxon>Paenibacillus</taxon>
    </lineage>
</organism>
<dbReference type="PRINTS" id="PR00081">
    <property type="entry name" value="GDHRDH"/>
</dbReference>
<name>A0A2Z2KBT3_9BACL</name>
<dbReference type="OrthoDB" id="9809821at2"/>
<evidence type="ECO:0000256" key="2">
    <source>
        <dbReference type="ARBA" id="ARBA00023002"/>
    </source>
</evidence>
<dbReference type="KEGG" id="pdh:B9T62_20730"/>
<dbReference type="GO" id="GO:0016491">
    <property type="term" value="F:oxidoreductase activity"/>
    <property type="evidence" value="ECO:0007669"/>
    <property type="project" value="UniProtKB-KW"/>
</dbReference>
<evidence type="ECO:0000256" key="1">
    <source>
        <dbReference type="ARBA" id="ARBA00006484"/>
    </source>
</evidence>
<evidence type="ECO:0000313" key="4">
    <source>
        <dbReference type="Proteomes" id="UP000249890"/>
    </source>
</evidence>
<dbReference type="AlphaFoldDB" id="A0A2Z2KBT3"/>
<dbReference type="Gene3D" id="3.40.50.720">
    <property type="entry name" value="NAD(P)-binding Rossmann-like Domain"/>
    <property type="match status" value="1"/>
</dbReference>
<dbReference type="InterPro" id="IPR036291">
    <property type="entry name" value="NAD(P)-bd_dom_sf"/>
</dbReference>
<evidence type="ECO:0000313" key="3">
    <source>
        <dbReference type="EMBL" id="ASA23017.1"/>
    </source>
</evidence>
<keyword evidence="4" id="KW-1185">Reference proteome</keyword>
<dbReference type="SUPFAM" id="SSF51735">
    <property type="entry name" value="NAD(P)-binding Rossmann-fold domains"/>
    <property type="match status" value="1"/>
</dbReference>
<dbReference type="InterPro" id="IPR020904">
    <property type="entry name" value="Sc_DH/Rdtase_CS"/>
</dbReference>
<dbReference type="PANTHER" id="PTHR24320:SF148">
    <property type="entry name" value="NAD(P)-BINDING ROSSMANN-FOLD SUPERFAMILY PROTEIN"/>
    <property type="match status" value="1"/>
</dbReference>
<protein>
    <submittedName>
        <fullName evidence="3">Short-chain dehydrogenase</fullName>
    </submittedName>
</protein>
<dbReference type="RefSeq" id="WP_087917014.1">
    <property type="nucleotide sequence ID" value="NZ_CP021780.1"/>
</dbReference>
<gene>
    <name evidence="3" type="ORF">B9T62_20730</name>
</gene>
<comment type="similarity">
    <text evidence="1">Belongs to the short-chain dehydrogenases/reductases (SDR) family.</text>
</comment>
<dbReference type="EMBL" id="CP021780">
    <property type="protein sequence ID" value="ASA23017.1"/>
    <property type="molecule type" value="Genomic_DNA"/>
</dbReference>
<dbReference type="Pfam" id="PF00106">
    <property type="entry name" value="adh_short"/>
    <property type="match status" value="1"/>
</dbReference>
<reference evidence="3 4" key="1">
    <citation type="submission" date="2017-06" db="EMBL/GenBank/DDBJ databases">
        <title>Complete genome sequence of Paenibacillus donghaensis KCTC 13049T isolated from East Sea sediment, South Korea.</title>
        <authorList>
            <person name="Jung B.K."/>
            <person name="Hong S.-J."/>
            <person name="Shin J.-H."/>
        </authorList>
    </citation>
    <scope>NUCLEOTIDE SEQUENCE [LARGE SCALE GENOMIC DNA]</scope>
    <source>
        <strain evidence="3 4">KCTC 13049</strain>
    </source>
</reference>
<dbReference type="PROSITE" id="PS00061">
    <property type="entry name" value="ADH_SHORT"/>
    <property type="match status" value="1"/>
</dbReference>